<comment type="caution">
    <text evidence="7">The sequence shown here is derived from an EMBL/GenBank/DDBJ whole genome shotgun (WGS) entry which is preliminary data.</text>
</comment>
<proteinExistence type="predicted"/>
<evidence type="ECO:0000256" key="5">
    <source>
        <dbReference type="ARBA" id="ARBA00023167"/>
    </source>
</evidence>
<name>A0A926E7J6_9FIRM</name>
<dbReference type="NCBIfam" id="TIGR01704">
    <property type="entry name" value="MTA_SAH-Nsdase"/>
    <property type="match status" value="1"/>
</dbReference>
<dbReference type="GO" id="GO:0019509">
    <property type="term" value="P:L-methionine salvage from methylthioadenosine"/>
    <property type="evidence" value="ECO:0007669"/>
    <property type="project" value="InterPro"/>
</dbReference>
<evidence type="ECO:0000313" key="7">
    <source>
        <dbReference type="EMBL" id="MBC8560905.1"/>
    </source>
</evidence>
<evidence type="ECO:0000256" key="3">
    <source>
        <dbReference type="ARBA" id="ARBA00022605"/>
    </source>
</evidence>
<dbReference type="NCBIfam" id="NF004079">
    <property type="entry name" value="PRK05584.1"/>
    <property type="match status" value="1"/>
</dbReference>
<dbReference type="EMBL" id="JACRSV010000005">
    <property type="protein sequence ID" value="MBC8560905.1"/>
    <property type="molecule type" value="Genomic_DNA"/>
</dbReference>
<dbReference type="SUPFAM" id="SSF53167">
    <property type="entry name" value="Purine and uridine phosphorylases"/>
    <property type="match status" value="1"/>
</dbReference>
<evidence type="ECO:0000256" key="4">
    <source>
        <dbReference type="ARBA" id="ARBA00022801"/>
    </source>
</evidence>
<dbReference type="PANTHER" id="PTHR46832">
    <property type="entry name" value="5'-METHYLTHIOADENOSINE/S-ADENOSYLHOMOCYSTEINE NUCLEOSIDASE"/>
    <property type="match status" value="1"/>
</dbReference>
<keyword evidence="3" id="KW-0028">Amino-acid biosynthesis</keyword>
<dbReference type="GO" id="GO:0005829">
    <property type="term" value="C:cytosol"/>
    <property type="evidence" value="ECO:0007669"/>
    <property type="project" value="TreeGrafter"/>
</dbReference>
<comment type="pathway">
    <text evidence="1">Amino-acid biosynthesis; L-methionine biosynthesis via salvage pathway; S-methyl-5-thio-alpha-D-ribose 1-phosphate from S-methyl-5'-thioadenosine (hydrolase route): step 1/2.</text>
</comment>
<evidence type="ECO:0000313" key="8">
    <source>
        <dbReference type="Proteomes" id="UP000610760"/>
    </source>
</evidence>
<reference evidence="7" key="1">
    <citation type="submission" date="2020-08" db="EMBL/GenBank/DDBJ databases">
        <title>Genome public.</title>
        <authorList>
            <person name="Liu C."/>
            <person name="Sun Q."/>
        </authorList>
    </citation>
    <scope>NUCLEOTIDE SEQUENCE</scope>
    <source>
        <strain evidence="7">NSJ-33</strain>
    </source>
</reference>
<dbReference type="Pfam" id="PF01048">
    <property type="entry name" value="PNP_UDP_1"/>
    <property type="match status" value="1"/>
</dbReference>
<dbReference type="PANTHER" id="PTHR46832:SF1">
    <property type="entry name" value="5'-METHYLTHIOADENOSINE_S-ADENOSYLHOMOCYSTEINE NUCLEOSIDASE"/>
    <property type="match status" value="1"/>
</dbReference>
<dbReference type="GO" id="GO:0009164">
    <property type="term" value="P:nucleoside catabolic process"/>
    <property type="evidence" value="ECO:0007669"/>
    <property type="project" value="InterPro"/>
</dbReference>
<dbReference type="AlphaFoldDB" id="A0A926E7J6"/>
<dbReference type="Proteomes" id="UP000610760">
    <property type="component" value="Unassembled WGS sequence"/>
</dbReference>
<dbReference type="InterPro" id="IPR000845">
    <property type="entry name" value="Nucleoside_phosphorylase_d"/>
</dbReference>
<dbReference type="EC" id="3.2.2.9" evidence="2"/>
<feature type="domain" description="Nucleoside phosphorylase" evidence="6">
    <location>
        <begin position="3"/>
        <end position="222"/>
    </location>
</feature>
<sequence>MKKVGIICAADDELAPFLPHIDNCTISEKAMLKFYEGQVKGVPVVALYSGVCKVNAAIAAQILIDSYHVEIVVNAGVAGGIDPKIQLFDTVVSTRAVYHDVEEDILTGFHPWMSSVYFAADEDLLNIAKRVCRNRRHVHFGGMATGEQFIQDDLRESINEKFSPMSVDMETASIAHVCYVNEVPFIAIRSITDTADHAGVENFEKNCKEASMISKEVVLDFLDELRKQWEE</sequence>
<dbReference type="InterPro" id="IPR010049">
    <property type="entry name" value="MTA_SAH_Nsdase"/>
</dbReference>
<evidence type="ECO:0000256" key="2">
    <source>
        <dbReference type="ARBA" id="ARBA00011974"/>
    </source>
</evidence>
<dbReference type="GO" id="GO:0008930">
    <property type="term" value="F:methylthioadenosine nucleosidase activity"/>
    <property type="evidence" value="ECO:0007669"/>
    <property type="project" value="InterPro"/>
</dbReference>
<evidence type="ECO:0000256" key="1">
    <source>
        <dbReference type="ARBA" id="ARBA00004945"/>
    </source>
</evidence>
<dbReference type="RefSeq" id="WP_249296198.1">
    <property type="nucleotide sequence ID" value="NZ_JACRSV010000005.1"/>
</dbReference>
<dbReference type="CDD" id="cd09008">
    <property type="entry name" value="MTAN"/>
    <property type="match status" value="1"/>
</dbReference>
<dbReference type="GO" id="GO:0019284">
    <property type="term" value="P:L-methionine salvage from S-adenosylmethionine"/>
    <property type="evidence" value="ECO:0007669"/>
    <property type="project" value="TreeGrafter"/>
</dbReference>
<evidence type="ECO:0000259" key="6">
    <source>
        <dbReference type="Pfam" id="PF01048"/>
    </source>
</evidence>
<dbReference type="GO" id="GO:0008782">
    <property type="term" value="F:adenosylhomocysteine nucleosidase activity"/>
    <property type="evidence" value="ECO:0007669"/>
    <property type="project" value="UniProtKB-EC"/>
</dbReference>
<keyword evidence="5" id="KW-0486">Methionine biosynthesis</keyword>
<dbReference type="InterPro" id="IPR035994">
    <property type="entry name" value="Nucleoside_phosphorylase_sf"/>
</dbReference>
<keyword evidence="4 7" id="KW-0378">Hydrolase</keyword>
<accession>A0A926E7J6</accession>
<protein>
    <recommendedName>
        <fullName evidence="2">adenosylhomocysteine nucleosidase</fullName>
        <ecNumber evidence="2">3.2.2.9</ecNumber>
    </recommendedName>
</protein>
<keyword evidence="8" id="KW-1185">Reference proteome</keyword>
<dbReference type="Gene3D" id="3.40.50.1580">
    <property type="entry name" value="Nucleoside phosphorylase domain"/>
    <property type="match status" value="1"/>
</dbReference>
<organism evidence="7 8">
    <name type="scientific">Fumia xinanensis</name>
    <dbReference type="NCBI Taxonomy" id="2763659"/>
    <lineage>
        <taxon>Bacteria</taxon>
        <taxon>Bacillati</taxon>
        <taxon>Bacillota</taxon>
        <taxon>Clostridia</taxon>
        <taxon>Eubacteriales</taxon>
        <taxon>Oscillospiraceae</taxon>
        <taxon>Fumia</taxon>
    </lineage>
</organism>
<gene>
    <name evidence="7" type="ORF">H8710_12595</name>
</gene>
<keyword evidence="7" id="KW-0326">Glycosidase</keyword>